<feature type="chain" id="PRO_5035883550" description="Leucine-rich repeat-containing N-terminal plant-type domain-containing protein" evidence="6">
    <location>
        <begin position="22"/>
        <end position="190"/>
    </location>
</feature>
<comment type="caution">
    <text evidence="8">The sequence shown here is derived from an EMBL/GenBank/DDBJ whole genome shotgun (WGS) entry which is preliminary data.</text>
</comment>
<name>A0A8S9LWP0_BRACR</name>
<comment type="subcellular location">
    <subcellularLocation>
        <location evidence="1">Cell membrane</location>
        <topology evidence="1">Single-pass membrane protein</topology>
    </subcellularLocation>
</comment>
<protein>
    <recommendedName>
        <fullName evidence="7">Leucine-rich repeat-containing N-terminal plant-type domain-containing protein</fullName>
    </recommendedName>
</protein>
<dbReference type="FunFam" id="3.80.10.10:FF:000150">
    <property type="entry name" value="Putative LRR receptor-like serine/threonine-protein kinase"/>
    <property type="match status" value="1"/>
</dbReference>
<evidence type="ECO:0000259" key="7">
    <source>
        <dbReference type="Pfam" id="PF08263"/>
    </source>
</evidence>
<feature type="signal peptide" evidence="6">
    <location>
        <begin position="1"/>
        <end position="21"/>
    </location>
</feature>
<organism evidence="8">
    <name type="scientific">Brassica cretica</name>
    <name type="common">Mustard</name>
    <dbReference type="NCBI Taxonomy" id="69181"/>
    <lineage>
        <taxon>Eukaryota</taxon>
        <taxon>Viridiplantae</taxon>
        <taxon>Streptophyta</taxon>
        <taxon>Embryophyta</taxon>
        <taxon>Tracheophyta</taxon>
        <taxon>Spermatophyta</taxon>
        <taxon>Magnoliopsida</taxon>
        <taxon>eudicotyledons</taxon>
        <taxon>Gunneridae</taxon>
        <taxon>Pentapetalae</taxon>
        <taxon>rosids</taxon>
        <taxon>malvids</taxon>
        <taxon>Brassicales</taxon>
        <taxon>Brassicaceae</taxon>
        <taxon>Brassiceae</taxon>
        <taxon>Brassica</taxon>
    </lineage>
</organism>
<dbReference type="EMBL" id="QGKY02000089">
    <property type="protein sequence ID" value="KAF2611765.1"/>
    <property type="molecule type" value="Genomic_DNA"/>
</dbReference>
<dbReference type="InterPro" id="IPR013210">
    <property type="entry name" value="LRR_N_plant-typ"/>
</dbReference>
<dbReference type="GO" id="GO:0005886">
    <property type="term" value="C:plasma membrane"/>
    <property type="evidence" value="ECO:0007669"/>
    <property type="project" value="UniProtKB-SubCell"/>
</dbReference>
<dbReference type="PANTHER" id="PTHR47988">
    <property type="entry name" value="SOMATIC EMBRYOGENESIS RECEPTOR KINASE 1"/>
    <property type="match status" value="1"/>
</dbReference>
<dbReference type="SUPFAM" id="SSF52058">
    <property type="entry name" value="L domain-like"/>
    <property type="match status" value="1"/>
</dbReference>
<keyword evidence="4 6" id="KW-0732">Signal</keyword>
<evidence type="ECO:0000256" key="2">
    <source>
        <dbReference type="ARBA" id="ARBA00022475"/>
    </source>
</evidence>
<dbReference type="InterPro" id="IPR032675">
    <property type="entry name" value="LRR_dom_sf"/>
</dbReference>
<dbReference type="Pfam" id="PF00560">
    <property type="entry name" value="LRR_1"/>
    <property type="match status" value="3"/>
</dbReference>
<evidence type="ECO:0000256" key="5">
    <source>
        <dbReference type="ARBA" id="ARBA00022737"/>
    </source>
</evidence>
<dbReference type="Gene3D" id="3.80.10.10">
    <property type="entry name" value="Ribonuclease Inhibitor"/>
    <property type="match status" value="1"/>
</dbReference>
<evidence type="ECO:0000256" key="4">
    <source>
        <dbReference type="ARBA" id="ARBA00022729"/>
    </source>
</evidence>
<evidence type="ECO:0000256" key="6">
    <source>
        <dbReference type="SAM" id="SignalP"/>
    </source>
</evidence>
<proteinExistence type="predicted"/>
<evidence type="ECO:0000256" key="1">
    <source>
        <dbReference type="ARBA" id="ARBA00004162"/>
    </source>
</evidence>
<keyword evidence="3" id="KW-0433">Leucine-rich repeat</keyword>
<gene>
    <name evidence="8" type="ORF">F2Q70_00010770</name>
</gene>
<evidence type="ECO:0000313" key="8">
    <source>
        <dbReference type="EMBL" id="KAF2611765.1"/>
    </source>
</evidence>
<accession>A0A8S9LWP0</accession>
<sequence>MALPFTITALALACLWSSVSPDDQGEALFALRSSLRASPQQLSDWNLNQVDPCTWSQVICDEQKHVTSLTLSDMNFSSGTLSSGIGILKTLKTLTLKGNGITGEIPESIGNLSSLTSLDLEDNQLSGPIPPTLGNLSNIQFLTLSRNNLNGTVPDSLTGLSKLINILLDSNNLSGEIPQSLFDIPKYKYV</sequence>
<keyword evidence="2" id="KW-0472">Membrane</keyword>
<dbReference type="InterPro" id="IPR001611">
    <property type="entry name" value="Leu-rich_rpt"/>
</dbReference>
<keyword evidence="2" id="KW-1003">Cell membrane</keyword>
<dbReference type="Pfam" id="PF08263">
    <property type="entry name" value="LRRNT_2"/>
    <property type="match status" value="1"/>
</dbReference>
<keyword evidence="5" id="KW-0677">Repeat</keyword>
<reference evidence="8" key="1">
    <citation type="submission" date="2019-12" db="EMBL/GenBank/DDBJ databases">
        <title>Genome sequencing and annotation of Brassica cretica.</title>
        <authorList>
            <person name="Studholme D.J."/>
            <person name="Sarris P.F."/>
        </authorList>
    </citation>
    <scope>NUCLEOTIDE SEQUENCE</scope>
    <source>
        <strain evidence="8">PFS-102/07</strain>
        <tissue evidence="8">Leaf</tissue>
    </source>
</reference>
<dbReference type="AlphaFoldDB" id="A0A8S9LWP0"/>
<evidence type="ECO:0000256" key="3">
    <source>
        <dbReference type="ARBA" id="ARBA00022614"/>
    </source>
</evidence>
<feature type="domain" description="Leucine-rich repeat-containing N-terminal plant-type" evidence="7">
    <location>
        <begin position="22"/>
        <end position="61"/>
    </location>
</feature>